<evidence type="ECO:0000313" key="2">
    <source>
        <dbReference type="EMBL" id="MFB9738499.1"/>
    </source>
</evidence>
<feature type="region of interest" description="Disordered" evidence="1">
    <location>
        <begin position="25"/>
        <end position="53"/>
    </location>
</feature>
<gene>
    <name evidence="2" type="ORF">ACFFRO_25800</name>
</gene>
<protein>
    <recommendedName>
        <fullName evidence="4">Lipoprotein</fullName>
    </recommendedName>
</protein>
<evidence type="ECO:0000256" key="1">
    <source>
        <dbReference type="SAM" id="MobiDB-lite"/>
    </source>
</evidence>
<reference evidence="2 3" key="1">
    <citation type="submission" date="2024-09" db="EMBL/GenBank/DDBJ databases">
        <authorList>
            <person name="Sun Q."/>
            <person name="Mori K."/>
        </authorList>
    </citation>
    <scope>NUCLEOTIDE SEQUENCE [LARGE SCALE GENOMIC DNA]</scope>
    <source>
        <strain evidence="2 3">JCM 10918</strain>
    </source>
</reference>
<dbReference type="RefSeq" id="WP_385859945.1">
    <property type="nucleotide sequence ID" value="NZ_JBHMAR010000050.1"/>
</dbReference>
<feature type="compositionally biased region" description="Low complexity" evidence="1">
    <location>
        <begin position="39"/>
        <end position="52"/>
    </location>
</feature>
<dbReference type="PROSITE" id="PS51257">
    <property type="entry name" value="PROKAR_LIPOPROTEIN"/>
    <property type="match status" value="1"/>
</dbReference>
<name>A0ABV5VL00_9ACTN</name>
<evidence type="ECO:0008006" key="4">
    <source>
        <dbReference type="Google" id="ProtNLM"/>
    </source>
</evidence>
<comment type="caution">
    <text evidence="2">The sequence shown here is derived from an EMBL/GenBank/DDBJ whole genome shotgun (WGS) entry which is preliminary data.</text>
</comment>
<proteinExistence type="predicted"/>
<sequence length="256" mass="25861">MKRSSGVRVCAVAAAGALSLALVTGCSSGSDKKTDDTKASGSASAPAAPAAKKLTKDELQKLLLAQGDIKGYKVAADKEIVSLSKSKIKVDKPDCEPVAWATSALAPGDTDSDARNSVSQVPEGVDKGDIEAAFDFDVTIVGLSSYDGDGAEKAMKAVADGVKACAGGYGVAQDGDASKVSKVVDDKVPAQGDEAIGYTQSIGMDEGTADFHTLVVRKGNTIATFYTANVGALAGGKSAAVEIPAAVVQAQLAKFK</sequence>
<dbReference type="Proteomes" id="UP001589703">
    <property type="component" value="Unassembled WGS sequence"/>
</dbReference>
<dbReference type="EMBL" id="JBHMAR010000050">
    <property type="protein sequence ID" value="MFB9738499.1"/>
    <property type="molecule type" value="Genomic_DNA"/>
</dbReference>
<evidence type="ECO:0000313" key="3">
    <source>
        <dbReference type="Proteomes" id="UP001589703"/>
    </source>
</evidence>
<organism evidence="2 3">
    <name type="scientific">Streptomyces thermocoprophilus</name>
    <dbReference type="NCBI Taxonomy" id="78356"/>
    <lineage>
        <taxon>Bacteria</taxon>
        <taxon>Bacillati</taxon>
        <taxon>Actinomycetota</taxon>
        <taxon>Actinomycetes</taxon>
        <taxon>Kitasatosporales</taxon>
        <taxon>Streptomycetaceae</taxon>
        <taxon>Streptomyces</taxon>
    </lineage>
</organism>
<keyword evidence="3" id="KW-1185">Reference proteome</keyword>
<accession>A0ABV5VL00</accession>